<sequence length="241" mass="25534">PSMALRVLHITNCTELLPPPPSEVFPLLTDLKLLGRTTSVTDLQGITDAAPQLAGLYLERTRLIGGLEYDEETEDGGQIMIERYGSAAQRSPLSCKSANTQLLEASTNTDQPKLCSKPHRVLLGQITNARYGAWTQLAGHSPGGTRGGGRRRRAEELLPHWTEEGYGGRGEHRSRTELPSAGEASALGGVGGRERRENAAVLALGHRSGGAAAGERSEPATLPGPPPPPSSSALLPWKPSA</sequence>
<feature type="region of interest" description="Disordered" evidence="1">
    <location>
        <begin position="137"/>
        <end position="241"/>
    </location>
</feature>
<feature type="compositionally biased region" description="Low complexity" evidence="1">
    <location>
        <begin position="231"/>
        <end position="241"/>
    </location>
</feature>
<reference evidence="3" key="1">
    <citation type="journal article" date="2012" name="Nat. Biotechnol.">
        <title>Reference genome sequence of the model plant Setaria.</title>
        <authorList>
            <person name="Bennetzen J.L."/>
            <person name="Schmutz J."/>
            <person name="Wang H."/>
            <person name="Percifield R."/>
            <person name="Hawkins J."/>
            <person name="Pontaroli A.C."/>
            <person name="Estep M."/>
            <person name="Feng L."/>
            <person name="Vaughn J.N."/>
            <person name="Grimwood J."/>
            <person name="Jenkins J."/>
            <person name="Barry K."/>
            <person name="Lindquist E."/>
            <person name="Hellsten U."/>
            <person name="Deshpande S."/>
            <person name="Wang X."/>
            <person name="Wu X."/>
            <person name="Mitros T."/>
            <person name="Triplett J."/>
            <person name="Yang X."/>
            <person name="Ye C.Y."/>
            <person name="Mauro-Herrera M."/>
            <person name="Wang L."/>
            <person name="Li P."/>
            <person name="Sharma M."/>
            <person name="Sharma R."/>
            <person name="Ronald P.C."/>
            <person name="Panaud O."/>
            <person name="Kellogg E.A."/>
            <person name="Brutnell T.P."/>
            <person name="Doust A.N."/>
            <person name="Tuskan G.A."/>
            <person name="Rokhsar D."/>
            <person name="Devos K.M."/>
        </authorList>
    </citation>
    <scope>NUCLEOTIDE SEQUENCE [LARGE SCALE GENOMIC DNA]</scope>
    <source>
        <strain evidence="3">cv. Yugu1</strain>
    </source>
</reference>
<dbReference type="InParanoid" id="A0A0Q3SBD7"/>
<proteinExistence type="predicted"/>
<dbReference type="EnsemblPlants" id="KQK95625">
    <property type="protein sequence ID" value="KQK95625"/>
    <property type="gene ID" value="SETIT_028208mg"/>
</dbReference>
<keyword evidence="3" id="KW-1185">Reference proteome</keyword>
<dbReference type="AlphaFoldDB" id="A0A0Q3SBD7"/>
<dbReference type="eggNOG" id="ENOG502R1VT">
    <property type="taxonomic scope" value="Eukaryota"/>
</dbReference>
<name>A0A0Q3SBD7_SETIT</name>
<evidence type="ECO:0000256" key="1">
    <source>
        <dbReference type="SAM" id="MobiDB-lite"/>
    </source>
</evidence>
<dbReference type="Gramene" id="KQK95625">
    <property type="protein sequence ID" value="KQK95625"/>
    <property type="gene ID" value="SETIT_028208mg"/>
</dbReference>
<dbReference type="EMBL" id="AGNK02005202">
    <property type="status" value="NOT_ANNOTATED_CDS"/>
    <property type="molecule type" value="Genomic_DNA"/>
</dbReference>
<evidence type="ECO:0000313" key="2">
    <source>
        <dbReference type="EnsemblPlants" id="KQK95625"/>
    </source>
</evidence>
<reference evidence="2" key="2">
    <citation type="submission" date="2018-08" db="UniProtKB">
        <authorList>
            <consortium name="EnsemblPlants"/>
        </authorList>
    </citation>
    <scope>IDENTIFICATION</scope>
    <source>
        <strain evidence="2">Yugu1</strain>
    </source>
</reference>
<organism evidence="2 3">
    <name type="scientific">Setaria italica</name>
    <name type="common">Foxtail millet</name>
    <name type="synonym">Panicum italicum</name>
    <dbReference type="NCBI Taxonomy" id="4555"/>
    <lineage>
        <taxon>Eukaryota</taxon>
        <taxon>Viridiplantae</taxon>
        <taxon>Streptophyta</taxon>
        <taxon>Embryophyta</taxon>
        <taxon>Tracheophyta</taxon>
        <taxon>Spermatophyta</taxon>
        <taxon>Magnoliopsida</taxon>
        <taxon>Liliopsida</taxon>
        <taxon>Poales</taxon>
        <taxon>Poaceae</taxon>
        <taxon>PACMAD clade</taxon>
        <taxon>Panicoideae</taxon>
        <taxon>Panicodae</taxon>
        <taxon>Paniceae</taxon>
        <taxon>Cenchrinae</taxon>
        <taxon>Setaria</taxon>
    </lineage>
</organism>
<accession>A0A0Q3SBD7</accession>
<protein>
    <submittedName>
        <fullName evidence="2">Uncharacterized protein</fullName>
    </submittedName>
</protein>
<dbReference type="Proteomes" id="UP000004995">
    <property type="component" value="Unassembled WGS sequence"/>
</dbReference>
<evidence type="ECO:0000313" key="3">
    <source>
        <dbReference type="Proteomes" id="UP000004995"/>
    </source>
</evidence>
<feature type="compositionally biased region" description="Basic and acidic residues" evidence="1">
    <location>
        <begin position="153"/>
        <end position="163"/>
    </location>
</feature>